<keyword evidence="2" id="KW-1185">Reference proteome</keyword>
<proteinExistence type="predicted"/>
<organism evidence="1 2">
    <name type="scientific">Datura stramonium</name>
    <name type="common">Jimsonweed</name>
    <name type="synonym">Common thornapple</name>
    <dbReference type="NCBI Taxonomy" id="4076"/>
    <lineage>
        <taxon>Eukaryota</taxon>
        <taxon>Viridiplantae</taxon>
        <taxon>Streptophyta</taxon>
        <taxon>Embryophyta</taxon>
        <taxon>Tracheophyta</taxon>
        <taxon>Spermatophyta</taxon>
        <taxon>Magnoliopsida</taxon>
        <taxon>eudicotyledons</taxon>
        <taxon>Gunneridae</taxon>
        <taxon>Pentapetalae</taxon>
        <taxon>asterids</taxon>
        <taxon>lamiids</taxon>
        <taxon>Solanales</taxon>
        <taxon>Solanaceae</taxon>
        <taxon>Solanoideae</taxon>
        <taxon>Datureae</taxon>
        <taxon>Datura</taxon>
    </lineage>
</organism>
<comment type="caution">
    <text evidence="1">The sequence shown here is derived from an EMBL/GenBank/DDBJ whole genome shotgun (WGS) entry which is preliminary data.</text>
</comment>
<evidence type="ECO:0000313" key="1">
    <source>
        <dbReference type="EMBL" id="MCE0480825.1"/>
    </source>
</evidence>
<name>A0ABS8VKD8_DATST</name>
<evidence type="ECO:0000313" key="2">
    <source>
        <dbReference type="Proteomes" id="UP000823775"/>
    </source>
</evidence>
<sequence>MIQGVKKEEFEKSLHGEIAGMACQPPNFIENYAQKRRARSQICRILTNTLARWLVQCTRDQTSEESQAKCGEMSGVAHHGLSRTDFLILKAELVEGKKVICYPAYKPSLGNF</sequence>
<protein>
    <submittedName>
        <fullName evidence="1">Uncharacterized protein</fullName>
    </submittedName>
</protein>
<dbReference type="Proteomes" id="UP000823775">
    <property type="component" value="Unassembled WGS sequence"/>
</dbReference>
<accession>A0ABS8VKD8</accession>
<dbReference type="EMBL" id="JACEIK010005146">
    <property type="protein sequence ID" value="MCE0480825.1"/>
    <property type="molecule type" value="Genomic_DNA"/>
</dbReference>
<gene>
    <name evidence="1" type="ORF">HAX54_037971</name>
</gene>
<reference evidence="1 2" key="1">
    <citation type="journal article" date="2021" name="BMC Genomics">
        <title>Datura genome reveals duplications of psychoactive alkaloid biosynthetic genes and high mutation rate following tissue culture.</title>
        <authorList>
            <person name="Rajewski A."/>
            <person name="Carter-House D."/>
            <person name="Stajich J."/>
            <person name="Litt A."/>
        </authorList>
    </citation>
    <scope>NUCLEOTIDE SEQUENCE [LARGE SCALE GENOMIC DNA]</scope>
    <source>
        <strain evidence="1">AR-01</strain>
    </source>
</reference>